<dbReference type="EMBL" id="WMBB01000008">
    <property type="protein sequence ID" value="MTE14900.1"/>
    <property type="molecule type" value="Genomic_DNA"/>
</dbReference>
<organism evidence="1 2">
    <name type="scientific">Nocardia aurantiaca</name>
    <dbReference type="NCBI Taxonomy" id="2675850"/>
    <lineage>
        <taxon>Bacteria</taxon>
        <taxon>Bacillati</taxon>
        <taxon>Actinomycetota</taxon>
        <taxon>Actinomycetes</taxon>
        <taxon>Mycobacteriales</taxon>
        <taxon>Nocardiaceae</taxon>
        <taxon>Nocardia</taxon>
    </lineage>
</organism>
<reference evidence="1 2" key="1">
    <citation type="submission" date="2019-11" db="EMBL/GenBank/DDBJ databases">
        <title>Nocardia sp. nov. CT2-14 isolated from soil.</title>
        <authorList>
            <person name="Kanchanasin P."/>
            <person name="Tanasupawat S."/>
            <person name="Yuki M."/>
            <person name="Kudo T."/>
        </authorList>
    </citation>
    <scope>NUCLEOTIDE SEQUENCE [LARGE SCALE GENOMIC DNA]</scope>
    <source>
        <strain evidence="1 2">CT2-14</strain>
    </source>
</reference>
<dbReference type="AlphaFoldDB" id="A0A6I3L245"/>
<proteinExistence type="predicted"/>
<evidence type="ECO:0000313" key="2">
    <source>
        <dbReference type="Proteomes" id="UP000432464"/>
    </source>
</evidence>
<evidence type="ECO:0000313" key="1">
    <source>
        <dbReference type="EMBL" id="MTE14900.1"/>
    </source>
</evidence>
<dbReference type="Proteomes" id="UP000432464">
    <property type="component" value="Unassembled WGS sequence"/>
</dbReference>
<keyword evidence="2" id="KW-1185">Reference proteome</keyword>
<sequence length="188" mass="20724">MRDLVETSSTSTGSVYRVIEFLEAEALAVREGKGLIHIPDWAALLRRWSHDYQFLRTNKITRWIAPRGLPSLLDAMRTSPIDQYALTGSMAAGAWEPHAPARSAMVYATEPEHTAAAWGLRPTDAGANVLIAEPAYPVVLVRRVKAFDGVSLAAPAQVAVDLMTGPGRAPAEAEELLNWMEHHEKTWR</sequence>
<name>A0A6I3L245_9NOCA</name>
<gene>
    <name evidence="1" type="ORF">GLP40_19260</name>
</gene>
<protein>
    <submittedName>
        <fullName evidence="1">Uncharacterized protein</fullName>
    </submittedName>
</protein>
<accession>A0A6I3L245</accession>
<comment type="caution">
    <text evidence="1">The sequence shown here is derived from an EMBL/GenBank/DDBJ whole genome shotgun (WGS) entry which is preliminary data.</text>
</comment>